<accession>A8PUC2</accession>
<keyword evidence="1" id="KW-0072">Autophagy</keyword>
<dbReference type="STRING" id="425265.A8PUC2"/>
<dbReference type="PRINTS" id="PR01546">
    <property type="entry name" value="YEAST73DUF"/>
</dbReference>
<dbReference type="Pfam" id="PF19036">
    <property type="entry name" value="Fuz_longin_1"/>
    <property type="match status" value="1"/>
</dbReference>
<dbReference type="AlphaFoldDB" id="A8PUC2"/>
<keyword evidence="1" id="KW-0926">Vacuole</keyword>
<dbReference type="EMBL" id="AAYY01000002">
    <property type="protein sequence ID" value="EDP44843.1"/>
    <property type="molecule type" value="Genomic_DNA"/>
</dbReference>
<name>A8PUC2_MALGO</name>
<dbReference type="GO" id="GO:0006914">
    <property type="term" value="P:autophagy"/>
    <property type="evidence" value="ECO:0007669"/>
    <property type="project" value="UniProtKB-UniRule"/>
</dbReference>
<evidence type="ECO:0000313" key="5">
    <source>
        <dbReference type="Proteomes" id="UP000008837"/>
    </source>
</evidence>
<feature type="region of interest" description="Disordered" evidence="2">
    <location>
        <begin position="1"/>
        <end position="32"/>
    </location>
</feature>
<dbReference type="GeneID" id="5856353"/>
<protein>
    <recommendedName>
        <fullName evidence="1">Vacuolar fusion protein MON1</fullName>
    </recommendedName>
</protein>
<reference evidence="4 5" key="1">
    <citation type="journal article" date="2007" name="Proc. Natl. Acad. Sci. U.S.A.">
        <title>Dandruff-associated Malassezia genomes reveal convergent and divergent virulence traits shared with plant and human fungal pathogens.</title>
        <authorList>
            <person name="Xu J."/>
            <person name="Saunders C.W."/>
            <person name="Hu P."/>
            <person name="Grant R.A."/>
            <person name="Boekhout T."/>
            <person name="Kuramae E.E."/>
            <person name="Kronstad J.W."/>
            <person name="Deangelis Y.M."/>
            <person name="Reeder N.L."/>
            <person name="Johnstone K.R."/>
            <person name="Leland M."/>
            <person name="Fieno A.M."/>
            <person name="Begley W.M."/>
            <person name="Sun Y."/>
            <person name="Lacey M.P."/>
            <person name="Chaudhary T."/>
            <person name="Keough T."/>
            <person name="Chu L."/>
            <person name="Sears R."/>
            <person name="Yuan B."/>
            <person name="Dawson T.L.Jr."/>
        </authorList>
    </citation>
    <scope>NUCLEOTIDE SEQUENCE [LARGE SCALE GENOMIC DNA]</scope>
    <source>
        <strain evidence="5">ATCC MYA-4612 / CBS 7966</strain>
    </source>
</reference>
<dbReference type="VEuPathDB" id="FungiDB:MGL_0650"/>
<dbReference type="KEGG" id="mgl:MGL_0650"/>
<keyword evidence="1" id="KW-0653">Protein transport</keyword>
<evidence type="ECO:0000259" key="3">
    <source>
        <dbReference type="Pfam" id="PF19036"/>
    </source>
</evidence>
<dbReference type="PANTHER" id="PTHR13027">
    <property type="entry name" value="SAND PROTEIN-RELATED"/>
    <property type="match status" value="1"/>
</dbReference>
<dbReference type="GO" id="GO:0000329">
    <property type="term" value="C:fungal-type vacuole membrane"/>
    <property type="evidence" value="ECO:0007669"/>
    <property type="project" value="TreeGrafter"/>
</dbReference>
<dbReference type="InterPro" id="IPR043972">
    <property type="entry name" value="FUZ/MON1/HPS1_longin_1"/>
</dbReference>
<organism evidence="4 5">
    <name type="scientific">Malassezia globosa (strain ATCC MYA-4612 / CBS 7966)</name>
    <name type="common">Dandruff-associated fungus</name>
    <dbReference type="NCBI Taxonomy" id="425265"/>
    <lineage>
        <taxon>Eukaryota</taxon>
        <taxon>Fungi</taxon>
        <taxon>Dikarya</taxon>
        <taxon>Basidiomycota</taxon>
        <taxon>Ustilaginomycotina</taxon>
        <taxon>Malasseziomycetes</taxon>
        <taxon>Malasseziales</taxon>
        <taxon>Malasseziaceae</taxon>
        <taxon>Malassezia</taxon>
    </lineage>
</organism>
<dbReference type="GO" id="GO:0032585">
    <property type="term" value="C:multivesicular body membrane"/>
    <property type="evidence" value="ECO:0007669"/>
    <property type="project" value="UniProtKB-SubCell"/>
</dbReference>
<dbReference type="Proteomes" id="UP000008837">
    <property type="component" value="Unassembled WGS sequence"/>
</dbReference>
<proteinExistence type="inferred from homology"/>
<keyword evidence="5" id="KW-1185">Reference proteome</keyword>
<keyword evidence="1" id="KW-0813">Transport</keyword>
<dbReference type="GO" id="GO:0006623">
    <property type="term" value="P:protein targeting to vacuole"/>
    <property type="evidence" value="ECO:0007669"/>
    <property type="project" value="UniProtKB-UniRule"/>
</dbReference>
<keyword evidence="1" id="KW-0472">Membrane</keyword>
<gene>
    <name evidence="4" type="ORF">MGL_0650</name>
</gene>
<evidence type="ECO:0000313" key="4">
    <source>
        <dbReference type="EMBL" id="EDP44843.1"/>
    </source>
</evidence>
<comment type="subcellular location">
    <subcellularLocation>
        <location evidence="1">Endosome</location>
        <location evidence="1">Multivesicular body membrane</location>
        <topology evidence="1">Peripheral membrane protein</topology>
    </subcellularLocation>
    <subcellularLocation>
        <location evidence="1">Prevacuolar compartment membrane</location>
        <topology evidence="1">Peripheral membrane protein</topology>
    </subcellularLocation>
    <subcellularLocation>
        <location evidence="1">Vacuole membrane</location>
        <topology evidence="1">Peripheral membrane protein</topology>
    </subcellularLocation>
</comment>
<dbReference type="OrthoDB" id="272411at2759"/>
<feature type="domain" description="FUZ/MON1/HPS1 first Longin" evidence="3">
    <location>
        <begin position="38"/>
        <end position="157"/>
    </location>
</feature>
<keyword evidence="1" id="KW-0967">Endosome</keyword>
<evidence type="ECO:0000256" key="1">
    <source>
        <dbReference type="RuleBase" id="RU367048"/>
    </source>
</evidence>
<dbReference type="InParanoid" id="A8PUC2"/>
<dbReference type="InterPro" id="IPR004353">
    <property type="entry name" value="Mon1"/>
</dbReference>
<comment type="function">
    <text evidence="1">Required for multiple vacuole delivery pathways including the cytoplasm to vacuole transport (Cvt), autophagy, pexophagy and endocytosis.</text>
</comment>
<evidence type="ECO:0000256" key="2">
    <source>
        <dbReference type="SAM" id="MobiDB-lite"/>
    </source>
</evidence>
<dbReference type="PANTHER" id="PTHR13027:SF7">
    <property type="entry name" value="VACUOLAR FUSION PROTEIN MON1 HOMOLOG"/>
    <property type="match status" value="1"/>
</dbReference>
<comment type="caution">
    <text evidence="4">The sequence shown here is derived from an EMBL/GenBank/DDBJ whole genome shotgun (WGS) entry which is preliminary data.</text>
</comment>
<comment type="similarity">
    <text evidence="1">Belongs to the MON1/SAND family.</text>
</comment>
<sequence>MASSQGPIFADKNADTSSNGAKNCDVAHENEQERQSSTYMVFSSAGKLLYLSHDDGAQDWALTQASVMHAMLSLFGMQDQLQRICMNNSVNVSFLHRKPLYLACVAKKKEPDDIVSLRLERVYATIISLISHARLLRLFDRAPNLDLQALIGPMREYVDAVVLNMQSSLALAFGTVPIRPLDASVRDQITRTCAELAPEKRPKQLLYILLWDSDDALISLSHLRRYVPHPTDLALINAVVRVGKDQDGWAPLCLPVFAPNSFAASSRRESLPIAKHCSNTSCAHFVVLHMQLKHALTCRGHDSRLCLGHLSL</sequence>
<dbReference type="GO" id="GO:0035658">
    <property type="term" value="C:Mon1-Ccz1 complex"/>
    <property type="evidence" value="ECO:0007669"/>
    <property type="project" value="TreeGrafter"/>
</dbReference>
<dbReference type="GO" id="GO:0016192">
    <property type="term" value="P:vesicle-mediated transport"/>
    <property type="evidence" value="ECO:0007669"/>
    <property type="project" value="InterPro"/>
</dbReference>
<dbReference type="RefSeq" id="XP_001732057.1">
    <property type="nucleotide sequence ID" value="XM_001732005.1"/>
</dbReference>